<evidence type="ECO:0000313" key="1">
    <source>
        <dbReference type="EMBL" id="ADE29158.1"/>
    </source>
</evidence>
<protein>
    <submittedName>
        <fullName evidence="1">Uncharacterized protein</fullName>
    </submittedName>
</protein>
<sequence length="143" mass="16731">MQEELRKRRDETFEMLVVKGYDYSRVVTTLADRYDVVPSTIETDINRMSDWLPHLSHYDDDNGQGKLRELQKNRQRLHQLATEARQDGERLEELKIRRHIDKSVETETELAQSLGAMHEEPDEVQVDGDMSVVEMLSGEQDDD</sequence>
<reference evidence="1" key="1">
    <citation type="journal article" date="2010" name="Environ. Microbiol.">
        <title>The metavirome of a hypersaline environment.</title>
        <authorList>
            <person name="Santos F."/>
            <person name="Yarza P."/>
            <person name="Parro V."/>
            <person name="Briones C."/>
            <person name="Anton J."/>
        </authorList>
    </citation>
    <scope>NUCLEOTIDE SEQUENCE</scope>
</reference>
<organism evidence="1">
    <name type="scientific">uncultured virus</name>
    <dbReference type="NCBI Taxonomy" id="340016"/>
    <lineage>
        <taxon>Viruses</taxon>
        <taxon>environmental samples</taxon>
    </lineage>
</organism>
<name>D5L299_9VIRU</name>
<accession>D5L299</accession>
<proteinExistence type="predicted"/>
<dbReference type="EMBL" id="GU735134">
    <property type="protein sequence ID" value="ADE29158.1"/>
    <property type="molecule type" value="Genomic_DNA"/>
</dbReference>